<dbReference type="Gene3D" id="3.40.462.20">
    <property type="match status" value="1"/>
</dbReference>
<evidence type="ECO:0000256" key="1">
    <source>
        <dbReference type="ARBA" id="ARBA00001974"/>
    </source>
</evidence>
<keyword evidence="4 9" id="KW-0732">Signal</keyword>
<evidence type="ECO:0000259" key="10">
    <source>
        <dbReference type="PROSITE" id="PS51387"/>
    </source>
</evidence>
<dbReference type="Pfam" id="PF01565">
    <property type="entry name" value="FAD_binding_4"/>
    <property type="match status" value="1"/>
</dbReference>
<dbReference type="InterPro" id="IPR012951">
    <property type="entry name" value="BBE"/>
</dbReference>
<evidence type="ECO:0000313" key="12">
    <source>
        <dbReference type="Proteomes" id="UP001346149"/>
    </source>
</evidence>
<dbReference type="Gene3D" id="3.30.465.10">
    <property type="match status" value="1"/>
</dbReference>
<reference evidence="11 12" key="1">
    <citation type="journal article" date="2023" name="Hortic Res">
        <title>Pangenome of water caltrop reveals structural variations and asymmetric subgenome divergence after allopolyploidization.</title>
        <authorList>
            <person name="Zhang X."/>
            <person name="Chen Y."/>
            <person name="Wang L."/>
            <person name="Yuan Y."/>
            <person name="Fang M."/>
            <person name="Shi L."/>
            <person name="Lu R."/>
            <person name="Comes H.P."/>
            <person name="Ma Y."/>
            <person name="Chen Y."/>
            <person name="Huang G."/>
            <person name="Zhou Y."/>
            <person name="Zheng Z."/>
            <person name="Qiu Y."/>
        </authorList>
    </citation>
    <scope>NUCLEOTIDE SEQUENCE [LARGE SCALE GENOMIC DNA]</scope>
    <source>
        <strain evidence="11">F231</strain>
    </source>
</reference>
<comment type="caution">
    <text evidence="11">The sequence shown here is derived from an EMBL/GenBank/DDBJ whole genome shotgun (WGS) entry which is preliminary data.</text>
</comment>
<dbReference type="InterPro" id="IPR016167">
    <property type="entry name" value="FAD-bd_PCMH_sub1"/>
</dbReference>
<feature type="chain" id="PRO_5042958533" description="FAD-binding PCMH-type domain-containing protein" evidence="9">
    <location>
        <begin position="33"/>
        <end position="552"/>
    </location>
</feature>
<dbReference type="InterPro" id="IPR036318">
    <property type="entry name" value="FAD-bd_PCMH-like_sf"/>
</dbReference>
<dbReference type="GO" id="GO:0016491">
    <property type="term" value="F:oxidoreductase activity"/>
    <property type="evidence" value="ECO:0007669"/>
    <property type="project" value="UniProtKB-KW"/>
</dbReference>
<evidence type="ECO:0000256" key="8">
    <source>
        <dbReference type="ARBA" id="ARBA00023180"/>
    </source>
</evidence>
<evidence type="ECO:0000256" key="9">
    <source>
        <dbReference type="SAM" id="SignalP"/>
    </source>
</evidence>
<proteinExistence type="inferred from homology"/>
<dbReference type="InterPro" id="IPR016169">
    <property type="entry name" value="FAD-bd_PCMH_sub2"/>
</dbReference>
<accession>A0AAN7LDQ3</accession>
<feature type="domain" description="FAD-binding PCMH-type" evidence="10">
    <location>
        <begin position="90"/>
        <end position="267"/>
    </location>
</feature>
<dbReference type="SUPFAM" id="SSF56176">
    <property type="entry name" value="FAD-binding/transporter-associated domain-like"/>
    <property type="match status" value="1"/>
</dbReference>
<evidence type="ECO:0000256" key="7">
    <source>
        <dbReference type="ARBA" id="ARBA00023002"/>
    </source>
</evidence>
<gene>
    <name evidence="11" type="ORF">SAY86_016691</name>
</gene>
<evidence type="ECO:0000256" key="6">
    <source>
        <dbReference type="ARBA" id="ARBA00022827"/>
    </source>
</evidence>
<dbReference type="InterPro" id="IPR006094">
    <property type="entry name" value="Oxid_FAD_bind_N"/>
</dbReference>
<evidence type="ECO:0000256" key="4">
    <source>
        <dbReference type="ARBA" id="ARBA00022729"/>
    </source>
</evidence>
<dbReference type="EMBL" id="JAXQNO010000016">
    <property type="protein sequence ID" value="KAK4782589.1"/>
    <property type="molecule type" value="Genomic_DNA"/>
</dbReference>
<keyword evidence="3" id="KW-0285">Flavoprotein</keyword>
<protein>
    <recommendedName>
        <fullName evidence="10">FAD-binding PCMH-type domain-containing protein</fullName>
    </recommendedName>
</protein>
<keyword evidence="5" id="KW-0547">Nucleotide-binding</keyword>
<comment type="cofactor">
    <cofactor evidence="1">
        <name>FAD</name>
        <dbReference type="ChEBI" id="CHEBI:57692"/>
    </cofactor>
</comment>
<organism evidence="11 12">
    <name type="scientific">Trapa natans</name>
    <name type="common">Water chestnut</name>
    <dbReference type="NCBI Taxonomy" id="22666"/>
    <lineage>
        <taxon>Eukaryota</taxon>
        <taxon>Viridiplantae</taxon>
        <taxon>Streptophyta</taxon>
        <taxon>Embryophyta</taxon>
        <taxon>Tracheophyta</taxon>
        <taxon>Spermatophyta</taxon>
        <taxon>Magnoliopsida</taxon>
        <taxon>eudicotyledons</taxon>
        <taxon>Gunneridae</taxon>
        <taxon>Pentapetalae</taxon>
        <taxon>rosids</taxon>
        <taxon>malvids</taxon>
        <taxon>Myrtales</taxon>
        <taxon>Lythraceae</taxon>
        <taxon>Trapa</taxon>
    </lineage>
</organism>
<dbReference type="GO" id="GO:0071949">
    <property type="term" value="F:FAD binding"/>
    <property type="evidence" value="ECO:0007669"/>
    <property type="project" value="InterPro"/>
</dbReference>
<evidence type="ECO:0000313" key="11">
    <source>
        <dbReference type="EMBL" id="KAK4782589.1"/>
    </source>
</evidence>
<sequence length="552" mass="61967">MAIILKAPPSSRSPLSSLVIILFICLPYFASSASSGYNDSHHGGNFLRCLYRQKQTGGPSISKLVYAPYNSTYSSVLDLSIQNLRFLTPETPKPLFIVTPVAVSQAQAAVRCSRKSGLQLRIRSGGHDFEGLSYQPISGNRPFVILDMLNLRRITVDVESATAWVESGATAGELYYRIAEKSNTLGFPNAAFLTVGVGGLFSGGGYGMMMRKYGLAADNIIDAQIIDSDGKLHDRKSMGEDLFWAIRGGGGNTFGVVVSWRIRLVPVPETVTVFTVLRTLEQNNTGLIHKWQYIAADHLPDELYMRVLMGSYNEAGGNRTLMSWFQALYLGRADDLLRTAATSFPELGLAREDCTEMSWVNSSLYFVRMAGQPLETLLNRSSNQKNYFKYKSDYVKEPIPGSTLEEMWRWMLRADQGELLLIFHPYGGRMSEISESAIPFPHRAGNLYKIEYITAWNNRSAEVEARRIGLMRRFYRFMAPYVSKSPRLAYANYRDLDLGTNKKSGNTSYHGASVWGRKYFNRNFDRLVKVKTAADPGNFFRNEQSIPPLTSW</sequence>
<dbReference type="InterPro" id="IPR016166">
    <property type="entry name" value="FAD-bd_PCMH"/>
</dbReference>
<dbReference type="AlphaFoldDB" id="A0AAN7LDQ3"/>
<dbReference type="PROSITE" id="PS51387">
    <property type="entry name" value="FAD_PCMH"/>
    <property type="match status" value="1"/>
</dbReference>
<evidence type="ECO:0000256" key="5">
    <source>
        <dbReference type="ARBA" id="ARBA00022741"/>
    </source>
</evidence>
<name>A0AAN7LDQ3_TRANT</name>
<dbReference type="PANTHER" id="PTHR32448">
    <property type="entry name" value="OS08G0158400 PROTEIN"/>
    <property type="match status" value="1"/>
</dbReference>
<dbReference type="Proteomes" id="UP001346149">
    <property type="component" value="Unassembled WGS sequence"/>
</dbReference>
<keyword evidence="8" id="KW-0325">Glycoprotein</keyword>
<comment type="similarity">
    <text evidence="2">Belongs to the oxygen-dependent FAD-linked oxidoreductase family.</text>
</comment>
<dbReference type="Gene3D" id="3.30.43.10">
    <property type="entry name" value="Uridine Diphospho-n-acetylenolpyruvylglucosamine Reductase, domain 2"/>
    <property type="match status" value="1"/>
</dbReference>
<keyword evidence="7" id="KW-0560">Oxidoreductase</keyword>
<evidence type="ECO:0000256" key="2">
    <source>
        <dbReference type="ARBA" id="ARBA00005466"/>
    </source>
</evidence>
<keyword evidence="12" id="KW-1185">Reference proteome</keyword>
<feature type="signal peptide" evidence="9">
    <location>
        <begin position="1"/>
        <end position="32"/>
    </location>
</feature>
<keyword evidence="6" id="KW-0274">FAD</keyword>
<dbReference type="Pfam" id="PF08031">
    <property type="entry name" value="BBE"/>
    <property type="match status" value="1"/>
</dbReference>
<evidence type="ECO:0000256" key="3">
    <source>
        <dbReference type="ARBA" id="ARBA00022630"/>
    </source>
</evidence>